<proteinExistence type="predicted"/>
<name>A0AAW1UNP2_9CUCU</name>
<sequence length="144" mass="16365">NQDYRVHNPETNDKTTSRNVNIHEDLKTKIQNFTSAEIQNQIPDSVGDENEHSTNSPEMKDADSDDSPSYLKTTDDSHDIDYEPELSVSTTGTEPTNGSRRSERQRKAKLFYDYVVYLTPKVKNISDKVPETFSDAMSRADADM</sequence>
<dbReference type="EMBL" id="JARQZJ010000082">
    <property type="protein sequence ID" value="KAK9882763.1"/>
    <property type="molecule type" value="Genomic_DNA"/>
</dbReference>
<evidence type="ECO:0000313" key="3">
    <source>
        <dbReference type="Proteomes" id="UP001431783"/>
    </source>
</evidence>
<gene>
    <name evidence="2" type="ORF">WA026_023185</name>
</gene>
<feature type="region of interest" description="Disordered" evidence="1">
    <location>
        <begin position="37"/>
        <end position="105"/>
    </location>
</feature>
<feature type="region of interest" description="Disordered" evidence="1">
    <location>
        <begin position="1"/>
        <end position="25"/>
    </location>
</feature>
<dbReference type="Proteomes" id="UP001431783">
    <property type="component" value="Unassembled WGS sequence"/>
</dbReference>
<dbReference type="AlphaFoldDB" id="A0AAW1UNP2"/>
<evidence type="ECO:0000313" key="2">
    <source>
        <dbReference type="EMBL" id="KAK9882763.1"/>
    </source>
</evidence>
<feature type="non-terminal residue" evidence="2">
    <location>
        <position position="1"/>
    </location>
</feature>
<feature type="compositionally biased region" description="Polar residues" evidence="1">
    <location>
        <begin position="87"/>
        <end position="99"/>
    </location>
</feature>
<protein>
    <submittedName>
        <fullName evidence="2">Uncharacterized protein</fullName>
    </submittedName>
</protein>
<organism evidence="2 3">
    <name type="scientific">Henosepilachna vigintioctopunctata</name>
    <dbReference type="NCBI Taxonomy" id="420089"/>
    <lineage>
        <taxon>Eukaryota</taxon>
        <taxon>Metazoa</taxon>
        <taxon>Ecdysozoa</taxon>
        <taxon>Arthropoda</taxon>
        <taxon>Hexapoda</taxon>
        <taxon>Insecta</taxon>
        <taxon>Pterygota</taxon>
        <taxon>Neoptera</taxon>
        <taxon>Endopterygota</taxon>
        <taxon>Coleoptera</taxon>
        <taxon>Polyphaga</taxon>
        <taxon>Cucujiformia</taxon>
        <taxon>Coccinelloidea</taxon>
        <taxon>Coccinellidae</taxon>
        <taxon>Epilachninae</taxon>
        <taxon>Epilachnini</taxon>
        <taxon>Henosepilachna</taxon>
    </lineage>
</organism>
<evidence type="ECO:0000256" key="1">
    <source>
        <dbReference type="SAM" id="MobiDB-lite"/>
    </source>
</evidence>
<accession>A0AAW1UNP2</accession>
<keyword evidence="3" id="KW-1185">Reference proteome</keyword>
<comment type="caution">
    <text evidence="2">The sequence shown here is derived from an EMBL/GenBank/DDBJ whole genome shotgun (WGS) entry which is preliminary data.</text>
</comment>
<reference evidence="2 3" key="1">
    <citation type="submission" date="2023-03" db="EMBL/GenBank/DDBJ databases">
        <title>Genome insight into feeding habits of ladybird beetles.</title>
        <authorList>
            <person name="Li H.-S."/>
            <person name="Huang Y.-H."/>
            <person name="Pang H."/>
        </authorList>
    </citation>
    <scope>NUCLEOTIDE SEQUENCE [LARGE SCALE GENOMIC DNA]</scope>
    <source>
        <strain evidence="2">SYSU_2023b</strain>
        <tissue evidence="2">Whole body</tissue>
    </source>
</reference>